<organism evidence="1 2">
    <name type="scientific">Pleurodeles waltl</name>
    <name type="common">Iberian ribbed newt</name>
    <dbReference type="NCBI Taxonomy" id="8319"/>
    <lineage>
        <taxon>Eukaryota</taxon>
        <taxon>Metazoa</taxon>
        <taxon>Chordata</taxon>
        <taxon>Craniata</taxon>
        <taxon>Vertebrata</taxon>
        <taxon>Euteleostomi</taxon>
        <taxon>Amphibia</taxon>
        <taxon>Batrachia</taxon>
        <taxon>Caudata</taxon>
        <taxon>Salamandroidea</taxon>
        <taxon>Salamandridae</taxon>
        <taxon>Pleurodelinae</taxon>
        <taxon>Pleurodeles</taxon>
    </lineage>
</organism>
<evidence type="ECO:0008006" key="3">
    <source>
        <dbReference type="Google" id="ProtNLM"/>
    </source>
</evidence>
<dbReference type="Proteomes" id="UP001066276">
    <property type="component" value="Chromosome 8"/>
</dbReference>
<evidence type="ECO:0000313" key="2">
    <source>
        <dbReference type="Proteomes" id="UP001066276"/>
    </source>
</evidence>
<dbReference type="AlphaFoldDB" id="A0AAV7N6U4"/>
<protein>
    <recommendedName>
        <fullName evidence="3">Secreted protein</fullName>
    </recommendedName>
</protein>
<accession>A0AAV7N6U4</accession>
<name>A0AAV7N6U4_PLEWA</name>
<keyword evidence="2" id="KW-1185">Reference proteome</keyword>
<comment type="caution">
    <text evidence="1">The sequence shown here is derived from an EMBL/GenBank/DDBJ whole genome shotgun (WGS) entry which is preliminary data.</text>
</comment>
<evidence type="ECO:0000313" key="1">
    <source>
        <dbReference type="EMBL" id="KAJ1111762.1"/>
    </source>
</evidence>
<dbReference type="EMBL" id="JANPWB010000012">
    <property type="protein sequence ID" value="KAJ1111762.1"/>
    <property type="molecule type" value="Genomic_DNA"/>
</dbReference>
<sequence length="87" mass="9547">MKSTWLVSGACVVDAIGEISRHNCISRVRGLRKRCVLRDVSMRSIVAVSRVWNMRSSRPLLYAGGIMCGACAERPVCPSRTAALRVV</sequence>
<proteinExistence type="predicted"/>
<reference evidence="1" key="1">
    <citation type="journal article" date="2022" name="bioRxiv">
        <title>Sequencing and chromosome-scale assembly of the giantPleurodeles waltlgenome.</title>
        <authorList>
            <person name="Brown T."/>
            <person name="Elewa A."/>
            <person name="Iarovenko S."/>
            <person name="Subramanian E."/>
            <person name="Araus A.J."/>
            <person name="Petzold A."/>
            <person name="Susuki M."/>
            <person name="Suzuki K.-i.T."/>
            <person name="Hayashi T."/>
            <person name="Toyoda A."/>
            <person name="Oliveira C."/>
            <person name="Osipova E."/>
            <person name="Leigh N.D."/>
            <person name="Simon A."/>
            <person name="Yun M.H."/>
        </authorList>
    </citation>
    <scope>NUCLEOTIDE SEQUENCE</scope>
    <source>
        <strain evidence="1">20211129_DDA</strain>
        <tissue evidence="1">Liver</tissue>
    </source>
</reference>
<gene>
    <name evidence="1" type="ORF">NDU88_000037</name>
</gene>